<evidence type="ECO:0000256" key="1">
    <source>
        <dbReference type="SAM" id="MobiDB-lite"/>
    </source>
</evidence>
<dbReference type="Pfam" id="PF09532">
    <property type="entry name" value="FDF"/>
    <property type="match status" value="1"/>
</dbReference>
<dbReference type="PANTHER" id="PTHR13612">
    <property type="entry name" value="ENHANCER OF MRNA-DECAPPING PROTEIN 3"/>
    <property type="match status" value="1"/>
</dbReference>
<dbReference type="SMART" id="SM01199">
    <property type="entry name" value="FDF"/>
    <property type="match status" value="1"/>
</dbReference>
<name>A0A1V9XJH0_9ACAR</name>
<proteinExistence type="predicted"/>
<keyword evidence="4" id="KW-1185">Reference proteome</keyword>
<dbReference type="OrthoDB" id="10030313at2759"/>
<feature type="region of interest" description="Disordered" evidence="1">
    <location>
        <begin position="77"/>
        <end position="114"/>
    </location>
</feature>
<dbReference type="Gene3D" id="2.30.30.100">
    <property type="match status" value="1"/>
</dbReference>
<comment type="caution">
    <text evidence="3">The sequence shown here is derived from an EMBL/GenBank/DDBJ whole genome shotgun (WGS) entry which is preliminary data.</text>
</comment>
<evidence type="ECO:0000313" key="4">
    <source>
        <dbReference type="Proteomes" id="UP000192247"/>
    </source>
</evidence>
<evidence type="ECO:0000313" key="3">
    <source>
        <dbReference type="EMBL" id="OQR73498.1"/>
    </source>
</evidence>
<dbReference type="STRING" id="418985.A0A1V9XJH0"/>
<dbReference type="InterPro" id="IPR025762">
    <property type="entry name" value="DFDF"/>
</dbReference>
<dbReference type="AlphaFoldDB" id="A0A1V9XJH0"/>
<protein>
    <submittedName>
        <fullName evidence="3">Enhancer of mRNA-decapping protein 3-like</fullName>
    </submittedName>
</protein>
<dbReference type="InterPro" id="IPR036652">
    <property type="entry name" value="YjeF_N_dom_sf"/>
</dbReference>
<sequence>MSARCVQYEGALVEIDCSVLGVYRGVIEKIDERDQSVAIRNPSKDGKRLVHSEVVIAAADIANIRFVNKLSGSPVLKERNSPNCGGRSPLKTPRLDKEGQRVQRQRTTSNSLSTLRARRDKECFGEASDDASLQEDFDFEKNLELFNKEEVFAEIDRAHAGESVIRLADCNIRKEKKYRHDENVIANADKVVGRDDQKRQNTVLFSVDGSGSKVPAVARSTRDAILTEATRRGLSNDCLREATARNICSLILQQNNRNTVVFVVSPEKVSGPLNISLCGITAARQLAGGKVPNLYVMTTRSVTAEDAAFRTELELAELAGVHVIDASRPPNASVDIVVGCSLHPYLDQCGKRASTTVLLIDPPFYSPNLANIVLFPLLPLHSSVPIENDSKCKMYIGDLAVPAKLYKSKAELDAEGLYPQDGFVARIKRA</sequence>
<gene>
    <name evidence="3" type="ORF">BIW11_01135</name>
</gene>
<dbReference type="GO" id="GO:0031087">
    <property type="term" value="P:deadenylation-independent decapping of nuclear-transcribed mRNA"/>
    <property type="evidence" value="ECO:0007669"/>
    <property type="project" value="TreeGrafter"/>
</dbReference>
<dbReference type="PANTHER" id="PTHR13612:SF0">
    <property type="entry name" value="ENHANCER OF MRNA-DECAPPING PROTEIN 3"/>
    <property type="match status" value="1"/>
</dbReference>
<dbReference type="EMBL" id="MNPL01009851">
    <property type="protein sequence ID" value="OQR73498.1"/>
    <property type="molecule type" value="Genomic_DNA"/>
</dbReference>
<organism evidence="3 4">
    <name type="scientific">Tropilaelaps mercedesae</name>
    <dbReference type="NCBI Taxonomy" id="418985"/>
    <lineage>
        <taxon>Eukaryota</taxon>
        <taxon>Metazoa</taxon>
        <taxon>Ecdysozoa</taxon>
        <taxon>Arthropoda</taxon>
        <taxon>Chelicerata</taxon>
        <taxon>Arachnida</taxon>
        <taxon>Acari</taxon>
        <taxon>Parasitiformes</taxon>
        <taxon>Mesostigmata</taxon>
        <taxon>Gamasina</taxon>
        <taxon>Dermanyssoidea</taxon>
        <taxon>Laelapidae</taxon>
        <taxon>Tropilaelaps</taxon>
    </lineage>
</organism>
<dbReference type="GO" id="GO:0033962">
    <property type="term" value="P:P-body assembly"/>
    <property type="evidence" value="ECO:0007669"/>
    <property type="project" value="TreeGrafter"/>
</dbReference>
<reference evidence="3 4" key="1">
    <citation type="journal article" date="2017" name="Gigascience">
        <title>Draft genome of the honey bee ectoparasitic mite, Tropilaelaps mercedesae, is shaped by the parasitic life history.</title>
        <authorList>
            <person name="Dong X."/>
            <person name="Armstrong S.D."/>
            <person name="Xia D."/>
            <person name="Makepeace B.L."/>
            <person name="Darby A.C."/>
            <person name="Kadowaki T."/>
        </authorList>
    </citation>
    <scope>NUCLEOTIDE SEQUENCE [LARGE SCALE GENOMIC DNA]</scope>
    <source>
        <strain evidence="3">Wuxi-XJTLU</strain>
    </source>
</reference>
<dbReference type="PROSITE" id="PS51512">
    <property type="entry name" value="DFDF"/>
    <property type="match status" value="1"/>
</dbReference>
<dbReference type="GO" id="GO:0003729">
    <property type="term" value="F:mRNA binding"/>
    <property type="evidence" value="ECO:0007669"/>
    <property type="project" value="TreeGrafter"/>
</dbReference>
<dbReference type="Proteomes" id="UP000192247">
    <property type="component" value="Unassembled WGS sequence"/>
</dbReference>
<dbReference type="InParanoid" id="A0A1V9XJH0"/>
<dbReference type="InterPro" id="IPR019050">
    <property type="entry name" value="FDF_dom"/>
</dbReference>
<feature type="compositionally biased region" description="Polar residues" evidence="1">
    <location>
        <begin position="105"/>
        <end position="114"/>
    </location>
</feature>
<accession>A0A1V9XJH0</accession>
<evidence type="ECO:0000259" key="2">
    <source>
        <dbReference type="PROSITE" id="PS51512"/>
    </source>
</evidence>
<dbReference type="GO" id="GO:0000932">
    <property type="term" value="C:P-body"/>
    <property type="evidence" value="ECO:0007669"/>
    <property type="project" value="TreeGrafter"/>
</dbReference>
<feature type="domain" description="DFDF" evidence="2">
    <location>
        <begin position="125"/>
        <end position="161"/>
    </location>
</feature>
<dbReference type="Gene3D" id="3.40.50.10260">
    <property type="entry name" value="YjeF N-terminal domain"/>
    <property type="match status" value="1"/>
</dbReference>